<reference evidence="1 2" key="1">
    <citation type="submission" date="2022-12" db="EMBL/GenBank/DDBJ databases">
        <title>Chromosome-scale assembly of the Ensete ventricosum genome.</title>
        <authorList>
            <person name="Dussert Y."/>
            <person name="Stocks J."/>
            <person name="Wendawek A."/>
            <person name="Woldeyes F."/>
            <person name="Nichols R.A."/>
            <person name="Borrell J.S."/>
        </authorList>
    </citation>
    <scope>NUCLEOTIDE SEQUENCE [LARGE SCALE GENOMIC DNA]</scope>
    <source>
        <strain evidence="2">cv. Maze</strain>
        <tissue evidence="1">Seeds</tissue>
    </source>
</reference>
<dbReference type="InterPro" id="IPR017853">
    <property type="entry name" value="GH"/>
</dbReference>
<gene>
    <name evidence="1" type="ORF">OPV22_030107</name>
</gene>
<dbReference type="PANTHER" id="PTHR32227">
    <property type="entry name" value="GLUCAN ENDO-1,3-BETA-GLUCOSIDASE BG1-RELATED-RELATED"/>
    <property type="match status" value="1"/>
</dbReference>
<dbReference type="Gene3D" id="3.20.20.80">
    <property type="entry name" value="Glycosidases"/>
    <property type="match status" value="1"/>
</dbReference>
<organism evidence="1 2">
    <name type="scientific">Ensete ventricosum</name>
    <name type="common">Abyssinian banana</name>
    <name type="synonym">Musa ensete</name>
    <dbReference type="NCBI Taxonomy" id="4639"/>
    <lineage>
        <taxon>Eukaryota</taxon>
        <taxon>Viridiplantae</taxon>
        <taxon>Streptophyta</taxon>
        <taxon>Embryophyta</taxon>
        <taxon>Tracheophyta</taxon>
        <taxon>Spermatophyta</taxon>
        <taxon>Magnoliopsida</taxon>
        <taxon>Liliopsida</taxon>
        <taxon>Zingiberales</taxon>
        <taxon>Musaceae</taxon>
        <taxon>Ensete</taxon>
    </lineage>
</organism>
<sequence length="122" mass="12924">MILSHPVGIAFVSPSSPPTNRGSCLGLRSRSCLRPRRKIVVVTLGNEVLTCANDSALAHCLVPAMENLHGALTSISLDRDVSVTPSPSYLPSGVVFCPDLLSYVRPLLAFHSRTGTPVGQMA</sequence>
<name>A0AAV8QF61_ENSVE</name>
<dbReference type="EMBL" id="JAQQAF010000008">
    <property type="protein sequence ID" value="KAJ8467555.1"/>
    <property type="molecule type" value="Genomic_DNA"/>
</dbReference>
<keyword evidence="2" id="KW-1185">Reference proteome</keyword>
<evidence type="ECO:0000313" key="2">
    <source>
        <dbReference type="Proteomes" id="UP001222027"/>
    </source>
</evidence>
<dbReference type="AlphaFoldDB" id="A0AAV8QF61"/>
<evidence type="ECO:0000313" key="1">
    <source>
        <dbReference type="EMBL" id="KAJ8467555.1"/>
    </source>
</evidence>
<dbReference type="SUPFAM" id="SSF51445">
    <property type="entry name" value="(Trans)glycosidases"/>
    <property type="match status" value="1"/>
</dbReference>
<protein>
    <submittedName>
        <fullName evidence="1">Uncharacterized protein</fullName>
    </submittedName>
</protein>
<comment type="caution">
    <text evidence="1">The sequence shown here is derived from an EMBL/GenBank/DDBJ whole genome shotgun (WGS) entry which is preliminary data.</text>
</comment>
<dbReference type="GO" id="GO:0005975">
    <property type="term" value="P:carbohydrate metabolic process"/>
    <property type="evidence" value="ECO:0007669"/>
    <property type="project" value="InterPro"/>
</dbReference>
<accession>A0AAV8QF61</accession>
<dbReference type="GO" id="GO:0004553">
    <property type="term" value="F:hydrolase activity, hydrolyzing O-glycosyl compounds"/>
    <property type="evidence" value="ECO:0007669"/>
    <property type="project" value="InterPro"/>
</dbReference>
<proteinExistence type="predicted"/>
<dbReference type="Proteomes" id="UP001222027">
    <property type="component" value="Unassembled WGS sequence"/>
</dbReference>
<dbReference type="InterPro" id="IPR044965">
    <property type="entry name" value="Glyco_hydro_17_plant"/>
</dbReference>